<feature type="domain" description="Glutamine amidotransferase" evidence="1">
    <location>
        <begin position="42"/>
        <end position="183"/>
    </location>
</feature>
<accession>A0A381VTK2</accession>
<proteinExistence type="predicted"/>
<dbReference type="AlphaFoldDB" id="A0A381VTK2"/>
<dbReference type="InterPro" id="IPR044992">
    <property type="entry name" value="ChyE-like"/>
</dbReference>
<dbReference type="PANTHER" id="PTHR42695:SF5">
    <property type="entry name" value="GLUTAMINE AMIDOTRANSFERASE YLR126C-RELATED"/>
    <property type="match status" value="1"/>
</dbReference>
<dbReference type="EMBL" id="UINC01009743">
    <property type="protein sequence ID" value="SVA43630.1"/>
    <property type="molecule type" value="Genomic_DNA"/>
</dbReference>
<dbReference type="GO" id="GO:0005829">
    <property type="term" value="C:cytosol"/>
    <property type="evidence" value="ECO:0007669"/>
    <property type="project" value="TreeGrafter"/>
</dbReference>
<evidence type="ECO:0000313" key="2">
    <source>
        <dbReference type="EMBL" id="SVA43630.1"/>
    </source>
</evidence>
<name>A0A381VTK2_9ZZZZ</name>
<dbReference type="Gene3D" id="3.40.50.880">
    <property type="match status" value="1"/>
</dbReference>
<gene>
    <name evidence="2" type="ORF">METZ01_LOCUS96484</name>
</gene>
<evidence type="ECO:0000259" key="1">
    <source>
        <dbReference type="Pfam" id="PF00117"/>
    </source>
</evidence>
<dbReference type="SUPFAM" id="SSF52317">
    <property type="entry name" value="Class I glutamine amidotransferase-like"/>
    <property type="match status" value="1"/>
</dbReference>
<dbReference type="PANTHER" id="PTHR42695">
    <property type="entry name" value="GLUTAMINE AMIDOTRANSFERASE YLR126C-RELATED"/>
    <property type="match status" value="1"/>
</dbReference>
<organism evidence="2">
    <name type="scientific">marine metagenome</name>
    <dbReference type="NCBI Taxonomy" id="408172"/>
    <lineage>
        <taxon>unclassified sequences</taxon>
        <taxon>metagenomes</taxon>
        <taxon>ecological metagenomes</taxon>
    </lineage>
</organism>
<dbReference type="InterPro" id="IPR029062">
    <property type="entry name" value="Class_I_gatase-like"/>
</dbReference>
<sequence>MKKNILVFKHMSCQNPGIFRDYTVKQGINFIEIDLHAGDEIPDLSEFDGLWVMGGSMNVWEEDKYPWLIEEKQAIRHAVKDLDMPFLGICLGHQLVAEALGGRAEKTDNYEVGLFAIEPTEEGLNHPLLKNYKKSDKWVNVHLVEVVEAPEEAVILATSSICQNHVMQLGEFAYSYQFHPEVCDHTLDGWLKIPGIPEAIEDLLGTGSLDHFKSSITENLPANNAASLVLFENWCNLVFNSNNTNY</sequence>
<dbReference type="Pfam" id="PF00117">
    <property type="entry name" value="GATase"/>
    <property type="match status" value="1"/>
</dbReference>
<dbReference type="PROSITE" id="PS51273">
    <property type="entry name" value="GATASE_TYPE_1"/>
    <property type="match status" value="1"/>
</dbReference>
<reference evidence="2" key="1">
    <citation type="submission" date="2018-05" db="EMBL/GenBank/DDBJ databases">
        <authorList>
            <person name="Lanie J.A."/>
            <person name="Ng W.-L."/>
            <person name="Kazmierczak K.M."/>
            <person name="Andrzejewski T.M."/>
            <person name="Davidsen T.M."/>
            <person name="Wayne K.J."/>
            <person name="Tettelin H."/>
            <person name="Glass J.I."/>
            <person name="Rusch D."/>
            <person name="Podicherti R."/>
            <person name="Tsui H.-C.T."/>
            <person name="Winkler M.E."/>
        </authorList>
    </citation>
    <scope>NUCLEOTIDE SEQUENCE</scope>
</reference>
<protein>
    <recommendedName>
        <fullName evidence="1">Glutamine amidotransferase domain-containing protein</fullName>
    </recommendedName>
</protein>
<dbReference type="InterPro" id="IPR017926">
    <property type="entry name" value="GATASE"/>
</dbReference>
<dbReference type="CDD" id="cd01741">
    <property type="entry name" value="GATase1_1"/>
    <property type="match status" value="1"/>
</dbReference>